<reference evidence="4" key="2">
    <citation type="submission" date="2025-08" db="UniProtKB">
        <authorList>
            <consortium name="Ensembl"/>
        </authorList>
    </citation>
    <scope>IDENTIFICATION</scope>
</reference>
<dbReference type="GeneID" id="100925442"/>
<dbReference type="Proteomes" id="UP000007648">
    <property type="component" value="Unassembled WGS sequence"/>
</dbReference>
<organism evidence="4 5">
    <name type="scientific">Sarcophilus harrisii</name>
    <name type="common">Tasmanian devil</name>
    <name type="synonym">Sarcophilus laniarius</name>
    <dbReference type="NCBI Taxonomy" id="9305"/>
    <lineage>
        <taxon>Eukaryota</taxon>
        <taxon>Metazoa</taxon>
        <taxon>Chordata</taxon>
        <taxon>Craniata</taxon>
        <taxon>Vertebrata</taxon>
        <taxon>Euteleostomi</taxon>
        <taxon>Mammalia</taxon>
        <taxon>Metatheria</taxon>
        <taxon>Dasyuromorphia</taxon>
        <taxon>Dasyuridae</taxon>
        <taxon>Sarcophilus</taxon>
    </lineage>
</organism>
<name>G3VSI7_SARHA</name>
<evidence type="ECO:0000313" key="4">
    <source>
        <dbReference type="Ensembl" id="ENSSHAP00000006142.1"/>
    </source>
</evidence>
<evidence type="ECO:0000259" key="3">
    <source>
        <dbReference type="Pfam" id="PF26086"/>
    </source>
</evidence>
<sequence>MGGAASSQLDESKCTYIQGKTEAAIKNFSPHYRRQYSVAFYNDVWSEVEQHKDLRSQFLKTKPPLDTETVLFEGELSHFADDLKKWKDRYIVVKNDFALQIYENKEAYQKGASPKSRILPAGGKVLISEDNYNLLSDRHFPDPIAPSEKETSQPFVVLPKEFPVYLWQPFLRHNYFCFQDSADQKQFSALLNDCIRHLNHDYLKQKTFEAQAFLEAVQFFRQEKGHYGSWEMITGNEVQILSNLVMEELLPTLQTDLLPKMKGKKNDRKRAWFGILEEAYNLVQHQVSEGLSALKEECRTMTKDLEGTIRSDMDQIVNSKNFLSGKIRVMVAELAGRTCAESVQPFLASILEELMGPVSSGFSEVRALFEKEVNEISQSFQTNKDPAQLREHLDQLMNLPLNSVKMEPCYLKVNLLQEQLQDLKSRFKFPHIDLVVQRTQNYMQELMENAVYTFEQLLSPHQQGDVSKISTAIEKVKKRVLKQYDYDSSTIRKMLFQEALVQITLPTMQKALASTCKPELQKYEQFIFADHTNVIQVENVYEEILYQTLLDETLKVIKEAAVLKKHNLFEDNMALPCESVSSLTDLKTPSGSNQASPAKKSLTGLQAILDQETSSNEVFLTSEEKRPENQPECAYPSAREESMSFQLSSPSLNASEKVIISGMFDETDSSPLILAAQEEKVDPLNRNTPGMELGGIPENVNQSGEKTLAPDSLSEIRNLLTVTVEVPTDPAEVEREEALRNDVNQEGKEDGKEENKEETQVNQEAKPPSISHWEDCTFDEITAKVSFPSSPENNGTGLMQSPEAGSCETQPAGVTLSGEEKTEPEATSCGWNTEADNCKVPQSDQLLMMGPGESMSREDTSMLQERESAQLQAIPAGTEMESTSAFFLKNKLLTEEDGILGDDCTKMESAGQSFISLEQENENNPVAQIQIPKDSEPPKV</sequence>
<dbReference type="OMA" id="VARVHEC"/>
<dbReference type="PANTHER" id="PTHR14392">
    <property type="entry name" value="NIBAN FAMILY MEMBER"/>
    <property type="match status" value="1"/>
</dbReference>
<dbReference type="PANTHER" id="PTHR14392:SF3">
    <property type="entry name" value="PROTEIN NIBAN 1"/>
    <property type="match status" value="1"/>
</dbReference>
<dbReference type="SUPFAM" id="SSF50729">
    <property type="entry name" value="PH domain-like"/>
    <property type="match status" value="1"/>
</dbReference>
<dbReference type="Ensembl" id="ENSSHAT00000006196.2">
    <property type="protein sequence ID" value="ENSSHAP00000006142.1"/>
    <property type="gene ID" value="ENSSHAG00000005345.2"/>
</dbReference>
<feature type="compositionally biased region" description="Polar residues" evidence="2">
    <location>
        <begin position="917"/>
        <end position="927"/>
    </location>
</feature>
<feature type="compositionally biased region" description="Basic and acidic residues" evidence="2">
    <location>
        <begin position="732"/>
        <end position="759"/>
    </location>
</feature>
<dbReference type="Pfam" id="PF26089">
    <property type="entry name" value="PH_Niban2"/>
    <property type="match status" value="1"/>
</dbReference>
<reference evidence="4" key="3">
    <citation type="submission" date="2025-09" db="UniProtKB">
        <authorList>
            <consortium name="Ensembl"/>
        </authorList>
    </citation>
    <scope>IDENTIFICATION</scope>
</reference>
<reference evidence="4 5" key="1">
    <citation type="journal article" date="2011" name="Proc. Natl. Acad. Sci. U.S.A.">
        <title>Genetic diversity and population structure of the endangered marsupial Sarcophilus harrisii (Tasmanian devil).</title>
        <authorList>
            <person name="Miller W."/>
            <person name="Hayes V.M."/>
            <person name="Ratan A."/>
            <person name="Petersen D.C."/>
            <person name="Wittekindt N.E."/>
            <person name="Miller J."/>
            <person name="Walenz B."/>
            <person name="Knight J."/>
            <person name="Qi J."/>
            <person name="Zhao F."/>
            <person name="Wang Q."/>
            <person name="Bedoya-Reina O.C."/>
            <person name="Katiyar N."/>
            <person name="Tomsho L.P."/>
            <person name="Kasson L.M."/>
            <person name="Hardie R.A."/>
            <person name="Woodbridge P."/>
            <person name="Tindall E.A."/>
            <person name="Bertelsen M.F."/>
            <person name="Dixon D."/>
            <person name="Pyecroft S."/>
            <person name="Helgen K.M."/>
            <person name="Lesk A.M."/>
            <person name="Pringle T.H."/>
            <person name="Patterson N."/>
            <person name="Zhang Y."/>
            <person name="Kreiss A."/>
            <person name="Woods G.M."/>
            <person name="Jones M.E."/>
            <person name="Schuster S.C."/>
        </authorList>
    </citation>
    <scope>NUCLEOTIDE SEQUENCE [LARGE SCALE GENOMIC DNA]</scope>
</reference>
<dbReference type="InterPro" id="IPR059060">
    <property type="entry name" value="Niban_1/2/3_dom"/>
</dbReference>
<feature type="compositionally biased region" description="Polar residues" evidence="2">
    <location>
        <begin position="787"/>
        <end position="799"/>
    </location>
</feature>
<accession>G3VSI7</accession>
<dbReference type="AlphaFoldDB" id="G3VSI7"/>
<dbReference type="eggNOG" id="ENOG502QVNR">
    <property type="taxonomic scope" value="Eukaryota"/>
</dbReference>
<dbReference type="KEGG" id="shr:100925442"/>
<feature type="region of interest" description="Disordered" evidence="2">
    <location>
        <begin position="786"/>
        <end position="835"/>
    </location>
</feature>
<dbReference type="GeneTree" id="ENSGT00940000154149"/>
<feature type="region of interest" description="Disordered" evidence="2">
    <location>
        <begin position="917"/>
        <end position="940"/>
    </location>
</feature>
<protein>
    <submittedName>
        <fullName evidence="4">Niban apoptosis regulator 1</fullName>
    </submittedName>
</protein>
<dbReference type="GO" id="GO:0034976">
    <property type="term" value="P:response to endoplasmic reticulum stress"/>
    <property type="evidence" value="ECO:0007669"/>
    <property type="project" value="Ensembl"/>
</dbReference>
<dbReference type="GO" id="GO:0005829">
    <property type="term" value="C:cytosol"/>
    <property type="evidence" value="ECO:0007669"/>
    <property type="project" value="Ensembl"/>
</dbReference>
<dbReference type="HOGENOM" id="CLU_009718_0_1_1"/>
<dbReference type="InParanoid" id="G3VSI7"/>
<feature type="region of interest" description="Disordered" evidence="2">
    <location>
        <begin position="727"/>
        <end position="771"/>
    </location>
</feature>
<dbReference type="Pfam" id="PF26086">
    <property type="entry name" value="Niban2"/>
    <property type="match status" value="1"/>
</dbReference>
<dbReference type="CTD" id="116496"/>
<evidence type="ECO:0000256" key="1">
    <source>
        <dbReference type="ARBA" id="ARBA00010251"/>
    </source>
</evidence>
<dbReference type="InterPro" id="IPR026088">
    <property type="entry name" value="Niban-like"/>
</dbReference>
<dbReference type="GO" id="GO:0005886">
    <property type="term" value="C:plasma membrane"/>
    <property type="evidence" value="ECO:0007669"/>
    <property type="project" value="Ensembl"/>
</dbReference>
<keyword evidence="5" id="KW-1185">Reference proteome</keyword>
<proteinExistence type="inferred from homology"/>
<dbReference type="RefSeq" id="XP_012403190.1">
    <property type="nucleotide sequence ID" value="XM_012547736.3"/>
</dbReference>
<comment type="similarity">
    <text evidence="1">Belongs to the Niban family.</text>
</comment>
<evidence type="ECO:0000256" key="2">
    <source>
        <dbReference type="SAM" id="MobiDB-lite"/>
    </source>
</evidence>
<dbReference type="CDD" id="cd23949">
    <property type="entry name" value="Niban-like"/>
    <property type="match status" value="1"/>
</dbReference>
<gene>
    <name evidence="4" type="primary">NIBAN1</name>
</gene>
<evidence type="ECO:0000313" key="5">
    <source>
        <dbReference type="Proteomes" id="UP000007648"/>
    </source>
</evidence>
<dbReference type="OrthoDB" id="9010513at2759"/>
<dbReference type="FunCoup" id="G3VSI7">
    <property type="interactions" value="419"/>
</dbReference>
<dbReference type="GO" id="GO:0045727">
    <property type="term" value="P:positive regulation of translation"/>
    <property type="evidence" value="ECO:0007669"/>
    <property type="project" value="Ensembl"/>
</dbReference>
<feature type="domain" description="Niban 1/2/3" evidence="3">
    <location>
        <begin position="338"/>
        <end position="506"/>
    </location>
</feature>